<dbReference type="InterPro" id="IPR011620">
    <property type="entry name" value="Sig_transdc_His_kinase_LytS_TM"/>
</dbReference>
<feature type="transmembrane region" description="Helical" evidence="6">
    <location>
        <begin position="82"/>
        <end position="104"/>
    </location>
</feature>
<dbReference type="GO" id="GO:0005886">
    <property type="term" value="C:plasma membrane"/>
    <property type="evidence" value="ECO:0007669"/>
    <property type="project" value="UniProtKB-SubCell"/>
</dbReference>
<dbReference type="Pfam" id="PF00990">
    <property type="entry name" value="GGDEF"/>
    <property type="match status" value="1"/>
</dbReference>
<evidence type="ECO:0000256" key="5">
    <source>
        <dbReference type="ARBA" id="ARBA00023136"/>
    </source>
</evidence>
<dbReference type="SUPFAM" id="SSF55073">
    <property type="entry name" value="Nucleotide cyclase"/>
    <property type="match status" value="1"/>
</dbReference>
<dbReference type="GO" id="GO:0052621">
    <property type="term" value="F:diguanylate cyclase activity"/>
    <property type="evidence" value="ECO:0007669"/>
    <property type="project" value="TreeGrafter"/>
</dbReference>
<evidence type="ECO:0000256" key="4">
    <source>
        <dbReference type="ARBA" id="ARBA00022989"/>
    </source>
</evidence>
<keyword evidence="5 6" id="KW-0472">Membrane</keyword>
<reference evidence="8 9" key="1">
    <citation type="journal article" date="2015" name="Int. J. Syst. Evol. Microbiol.">
        <title>Tumebacillus algifaecis sp. nov., isolated from decomposing algal scum.</title>
        <authorList>
            <person name="Wu Y.F."/>
            <person name="Zhang B."/>
            <person name="Xing P."/>
            <person name="Wu Q.L."/>
            <person name="Liu S.J."/>
        </authorList>
    </citation>
    <scope>NUCLEOTIDE SEQUENCE [LARGE SCALE GENOMIC DNA]</scope>
    <source>
        <strain evidence="8 9">THMBR28</strain>
    </source>
</reference>
<sequence>MRKEGRKLGLTFLSSLFVNMSIMISMIFLAGSAAIVRRHKPFDVHASKLSQVITGGVAGGIGVLLMVYSVQMPPIIIDLRQIPVVLTALWGRPLSAIIAASIITIYRLTMYSFNEASIWACAGLFIILTFTFLLRKTKLSMLQIGLFANLFGVLYISAHMYYFVADHSIYWSVIMPGYWIASWSAFLIAGVLILFLRRVYTSFSHLEETASIDFLTGLHNARSFDKVINASVHKAQEQNEPLALLLIDIDFFKRTNDTYGHPAGDAVLAQLGQVLAETCRAVDTISRNGGEEFSVILPGCALEDATQTAERIRKAVEERAFVLPDNSQINITVSVGVSLLAGTGMTTEQLIKQADDALYHAKKSGRNQVQVMA</sequence>
<proteinExistence type="predicted"/>
<dbReference type="AlphaFoldDB" id="A0A223CYC4"/>
<dbReference type="CDD" id="cd01949">
    <property type="entry name" value="GGDEF"/>
    <property type="match status" value="1"/>
</dbReference>
<keyword evidence="9" id="KW-1185">Reference proteome</keyword>
<dbReference type="FunFam" id="3.30.70.270:FF:000001">
    <property type="entry name" value="Diguanylate cyclase domain protein"/>
    <property type="match status" value="1"/>
</dbReference>
<evidence type="ECO:0000313" key="8">
    <source>
        <dbReference type="EMBL" id="ASS74245.1"/>
    </source>
</evidence>
<dbReference type="GO" id="GO:1902201">
    <property type="term" value="P:negative regulation of bacterial-type flagellum-dependent cell motility"/>
    <property type="evidence" value="ECO:0007669"/>
    <property type="project" value="TreeGrafter"/>
</dbReference>
<dbReference type="GO" id="GO:0000155">
    <property type="term" value="F:phosphorelay sensor kinase activity"/>
    <property type="evidence" value="ECO:0007669"/>
    <property type="project" value="InterPro"/>
</dbReference>
<protein>
    <recommendedName>
        <fullName evidence="7">GGDEF domain-containing protein</fullName>
    </recommendedName>
</protein>
<dbReference type="PANTHER" id="PTHR45138:SF9">
    <property type="entry name" value="DIGUANYLATE CYCLASE DGCM-RELATED"/>
    <property type="match status" value="1"/>
</dbReference>
<evidence type="ECO:0000256" key="3">
    <source>
        <dbReference type="ARBA" id="ARBA00022692"/>
    </source>
</evidence>
<keyword evidence="2" id="KW-1003">Cell membrane</keyword>
<dbReference type="InterPro" id="IPR043128">
    <property type="entry name" value="Rev_trsase/Diguanyl_cyclase"/>
</dbReference>
<dbReference type="GO" id="GO:0071555">
    <property type="term" value="P:cell wall organization"/>
    <property type="evidence" value="ECO:0007669"/>
    <property type="project" value="InterPro"/>
</dbReference>
<dbReference type="PANTHER" id="PTHR45138">
    <property type="entry name" value="REGULATORY COMPONENTS OF SENSORY TRANSDUCTION SYSTEM"/>
    <property type="match status" value="1"/>
</dbReference>
<evidence type="ECO:0000256" key="1">
    <source>
        <dbReference type="ARBA" id="ARBA00004651"/>
    </source>
</evidence>
<evidence type="ECO:0000313" key="9">
    <source>
        <dbReference type="Proteomes" id="UP000214688"/>
    </source>
</evidence>
<dbReference type="InterPro" id="IPR050469">
    <property type="entry name" value="Diguanylate_Cyclase"/>
</dbReference>
<accession>A0A223CYC4</accession>
<feature type="domain" description="GGDEF" evidence="7">
    <location>
        <begin position="240"/>
        <end position="373"/>
    </location>
</feature>
<dbReference type="InterPro" id="IPR000160">
    <property type="entry name" value="GGDEF_dom"/>
</dbReference>
<dbReference type="PROSITE" id="PS50887">
    <property type="entry name" value="GGDEF"/>
    <property type="match status" value="1"/>
</dbReference>
<dbReference type="Pfam" id="PF07694">
    <property type="entry name" value="5TM-5TMR_LYT"/>
    <property type="match status" value="1"/>
</dbReference>
<keyword evidence="3 6" id="KW-0812">Transmembrane</keyword>
<dbReference type="NCBIfam" id="TIGR00254">
    <property type="entry name" value="GGDEF"/>
    <property type="match status" value="1"/>
</dbReference>
<dbReference type="InterPro" id="IPR029787">
    <property type="entry name" value="Nucleotide_cyclase"/>
</dbReference>
<gene>
    <name evidence="8" type="ORF">CIG75_04105</name>
</gene>
<evidence type="ECO:0000256" key="6">
    <source>
        <dbReference type="SAM" id="Phobius"/>
    </source>
</evidence>
<comment type="subcellular location">
    <subcellularLocation>
        <location evidence="1">Cell membrane</location>
        <topology evidence="1">Multi-pass membrane protein</topology>
    </subcellularLocation>
</comment>
<evidence type="ECO:0000259" key="7">
    <source>
        <dbReference type="PROSITE" id="PS50887"/>
    </source>
</evidence>
<dbReference type="SMART" id="SM00267">
    <property type="entry name" value="GGDEF"/>
    <property type="match status" value="1"/>
</dbReference>
<feature type="transmembrane region" description="Helical" evidence="6">
    <location>
        <begin position="49"/>
        <end position="70"/>
    </location>
</feature>
<feature type="transmembrane region" description="Helical" evidence="6">
    <location>
        <begin position="116"/>
        <end position="134"/>
    </location>
</feature>
<feature type="transmembrane region" description="Helical" evidence="6">
    <location>
        <begin position="146"/>
        <end position="164"/>
    </location>
</feature>
<dbReference type="KEGG" id="tab:CIG75_04105"/>
<keyword evidence="4 6" id="KW-1133">Transmembrane helix</keyword>
<dbReference type="OrthoDB" id="2369808at2"/>
<dbReference type="Proteomes" id="UP000214688">
    <property type="component" value="Chromosome"/>
</dbReference>
<feature type="transmembrane region" description="Helical" evidence="6">
    <location>
        <begin position="176"/>
        <end position="196"/>
    </location>
</feature>
<dbReference type="GO" id="GO:0043709">
    <property type="term" value="P:cell adhesion involved in single-species biofilm formation"/>
    <property type="evidence" value="ECO:0007669"/>
    <property type="project" value="TreeGrafter"/>
</dbReference>
<dbReference type="Gene3D" id="3.30.70.270">
    <property type="match status" value="1"/>
</dbReference>
<dbReference type="EMBL" id="CP022657">
    <property type="protein sequence ID" value="ASS74245.1"/>
    <property type="molecule type" value="Genomic_DNA"/>
</dbReference>
<feature type="transmembrane region" description="Helical" evidence="6">
    <location>
        <begin position="12"/>
        <end position="37"/>
    </location>
</feature>
<evidence type="ECO:0000256" key="2">
    <source>
        <dbReference type="ARBA" id="ARBA00022475"/>
    </source>
</evidence>
<organism evidence="8 9">
    <name type="scientific">Tumebacillus algifaecis</name>
    <dbReference type="NCBI Taxonomy" id="1214604"/>
    <lineage>
        <taxon>Bacteria</taxon>
        <taxon>Bacillati</taxon>
        <taxon>Bacillota</taxon>
        <taxon>Bacilli</taxon>
        <taxon>Bacillales</taxon>
        <taxon>Alicyclobacillaceae</taxon>
        <taxon>Tumebacillus</taxon>
    </lineage>
</organism>
<name>A0A223CYC4_9BACL</name>